<reference evidence="3" key="1">
    <citation type="submission" date="2025-08" db="UniProtKB">
        <authorList>
            <consortium name="RefSeq"/>
        </authorList>
    </citation>
    <scope>IDENTIFICATION</scope>
    <source>
        <tissue evidence="3">Whole sample</tissue>
    </source>
</reference>
<name>A0A8B8BS36_CRAVI</name>
<evidence type="ECO:0000313" key="2">
    <source>
        <dbReference type="Proteomes" id="UP000694844"/>
    </source>
</evidence>
<dbReference type="GeneID" id="111112685"/>
<protein>
    <submittedName>
        <fullName evidence="3">Uncharacterized protein LOC111112685 isoform X2</fullName>
    </submittedName>
</protein>
<dbReference type="AlphaFoldDB" id="A0A8B8BS36"/>
<organism evidence="2 3">
    <name type="scientific">Crassostrea virginica</name>
    <name type="common">Eastern oyster</name>
    <dbReference type="NCBI Taxonomy" id="6565"/>
    <lineage>
        <taxon>Eukaryota</taxon>
        <taxon>Metazoa</taxon>
        <taxon>Spiralia</taxon>
        <taxon>Lophotrochozoa</taxon>
        <taxon>Mollusca</taxon>
        <taxon>Bivalvia</taxon>
        <taxon>Autobranchia</taxon>
        <taxon>Pteriomorphia</taxon>
        <taxon>Ostreida</taxon>
        <taxon>Ostreoidea</taxon>
        <taxon>Ostreidae</taxon>
        <taxon>Crassostrea</taxon>
    </lineage>
</organism>
<dbReference type="RefSeq" id="XP_022306105.1">
    <property type="nucleotide sequence ID" value="XM_022450397.1"/>
</dbReference>
<evidence type="ECO:0000313" key="3">
    <source>
        <dbReference type="RefSeq" id="XP_022306105.1"/>
    </source>
</evidence>
<evidence type="ECO:0000256" key="1">
    <source>
        <dbReference type="SAM" id="MobiDB-lite"/>
    </source>
</evidence>
<sequence>MYNYTMIALSTMVKNLTSHFKTYPTPSQKSKEVVKLSSFFTISKVICLNFISGFKPMDSDEENHITEDHLMKIPDLLGQDELGIYDLIITSNNSVGSVVFPLEQVDTTNSVVVKPNLQVMEPESSLNTDTLHSDDHDVQLSPVVPFTCFIPEHTEENVEVLQTEEATTSSAVSAGMHKIIDVNHNELAITPSAVSPKRRRSTKGKFVKKTTGTLEQLRRREKDRDRKRFDSTLKVFKTLAKASISEEGLSYFCVLRRKNGDIHYSATEDFNQKFVDNKPIMDYKESAIETRRESLIKKINISSVVSQAVEPSPSKGPSSMSFLPGLGALQRQSLTEIQFNLSHLPEDTVALDKDIIHNIKKRIWVRKNRQAQKKSTVSEEQGDGPSMKGKGKGRGKKPKQT</sequence>
<feature type="compositionally biased region" description="Basic residues" evidence="1">
    <location>
        <begin position="389"/>
        <end position="401"/>
    </location>
</feature>
<accession>A0A8B8BS36</accession>
<gene>
    <name evidence="3" type="primary">LOC111112685</name>
</gene>
<dbReference type="Proteomes" id="UP000694844">
    <property type="component" value="Chromosome 9"/>
</dbReference>
<proteinExistence type="predicted"/>
<feature type="region of interest" description="Disordered" evidence="1">
    <location>
        <begin position="367"/>
        <end position="401"/>
    </location>
</feature>
<keyword evidence="2" id="KW-1185">Reference proteome</keyword>
<dbReference type="OrthoDB" id="6146739at2759"/>